<sequence>MKECQSVDKIINDAAKAFHSAESPNVKSNDDGVAINKSDKQSIDPQPISCQGNVLPESSVATDQSRQGQGRGSKRKLDDLENRSTTTELDLGISSQRNQWRMTEEVKPRVKDAPIFTLEKNARNRIRNGRVAMEGRPSSRRHVSSPKYASFLRMFRKEEVDELREADHARAEMSKEGNSGEAKPQDASAPDVQADVPSKDTNAEIYENRRPKKIIRVVTVMAYLFSVSFVGILLSAYYIFLWEPPNPRLIERGRLQADPQMQFQIAIMPSEKTDLRKKGNDFFLETEVNRAYKPLLNRMPYGAYDRDDPNVNSQDTKQERLNAMLLKLRHTLVKTHAQNRNLSKHEAAISGESNNSFIRVEKMLNSSKITENLISSELRKNITEEETRSNNTDLPPEFTDPVNMLDIESTSKATTIHESKQKRFNGGSLTDANLIVDREKENRNYKSKHNVAKL</sequence>
<gene>
    <name evidence="3" type="ORF">RF55_9941</name>
</gene>
<keyword evidence="2" id="KW-1133">Transmembrane helix</keyword>
<feature type="region of interest" description="Disordered" evidence="1">
    <location>
        <begin position="163"/>
        <end position="196"/>
    </location>
</feature>
<dbReference type="InterPro" id="IPR029162">
    <property type="entry name" value="InaF-motif"/>
</dbReference>
<dbReference type="EMBL" id="LBMM01006801">
    <property type="protein sequence ID" value="KMQ90317.1"/>
    <property type="molecule type" value="Genomic_DNA"/>
</dbReference>
<comment type="caution">
    <text evidence="3">The sequence shown here is derived from an EMBL/GenBank/DDBJ whole genome shotgun (WGS) entry which is preliminary data.</text>
</comment>
<feature type="compositionally biased region" description="Basic and acidic residues" evidence="1">
    <location>
        <begin position="163"/>
        <end position="175"/>
    </location>
</feature>
<organism evidence="3 4">
    <name type="scientific">Lasius niger</name>
    <name type="common">Black garden ant</name>
    <dbReference type="NCBI Taxonomy" id="67767"/>
    <lineage>
        <taxon>Eukaryota</taxon>
        <taxon>Metazoa</taxon>
        <taxon>Ecdysozoa</taxon>
        <taxon>Arthropoda</taxon>
        <taxon>Hexapoda</taxon>
        <taxon>Insecta</taxon>
        <taxon>Pterygota</taxon>
        <taxon>Neoptera</taxon>
        <taxon>Endopterygota</taxon>
        <taxon>Hymenoptera</taxon>
        <taxon>Apocrita</taxon>
        <taxon>Aculeata</taxon>
        <taxon>Formicoidea</taxon>
        <taxon>Formicidae</taxon>
        <taxon>Formicinae</taxon>
        <taxon>Lasius</taxon>
        <taxon>Lasius</taxon>
    </lineage>
</organism>
<dbReference type="PaxDb" id="67767-A0A0J7KJ88"/>
<keyword evidence="4" id="KW-1185">Reference proteome</keyword>
<feature type="compositionally biased region" description="Polar residues" evidence="1">
    <location>
        <begin position="59"/>
        <end position="68"/>
    </location>
</feature>
<reference evidence="3 4" key="1">
    <citation type="submission" date="2015-04" db="EMBL/GenBank/DDBJ databases">
        <title>Lasius niger genome sequencing.</title>
        <authorList>
            <person name="Konorov E.A."/>
            <person name="Nikitin M.A."/>
            <person name="Kirill M.V."/>
            <person name="Chang P."/>
        </authorList>
    </citation>
    <scope>NUCLEOTIDE SEQUENCE [LARGE SCALE GENOMIC DNA]</scope>
    <source>
        <tissue evidence="3">Whole</tissue>
    </source>
</reference>
<dbReference type="AlphaFoldDB" id="A0A0J7KJ88"/>
<name>A0A0J7KJ88_LASNI</name>
<evidence type="ECO:0000256" key="2">
    <source>
        <dbReference type="SAM" id="Phobius"/>
    </source>
</evidence>
<dbReference type="PANTHER" id="PTHR34929:SF1">
    <property type="entry name" value="INAF MOTIF CONTAINING 2"/>
    <property type="match status" value="1"/>
</dbReference>
<dbReference type="PANTHER" id="PTHR34929">
    <property type="entry name" value="ZGC:153157"/>
    <property type="match status" value="1"/>
</dbReference>
<accession>A0A0J7KJ88</accession>
<evidence type="ECO:0000313" key="3">
    <source>
        <dbReference type="EMBL" id="KMQ90317.1"/>
    </source>
</evidence>
<keyword evidence="2" id="KW-0812">Transmembrane</keyword>
<feature type="non-terminal residue" evidence="3">
    <location>
        <position position="454"/>
    </location>
</feature>
<feature type="transmembrane region" description="Helical" evidence="2">
    <location>
        <begin position="217"/>
        <end position="240"/>
    </location>
</feature>
<evidence type="ECO:0000313" key="4">
    <source>
        <dbReference type="Proteomes" id="UP000036403"/>
    </source>
</evidence>
<dbReference type="Proteomes" id="UP000036403">
    <property type="component" value="Unassembled WGS sequence"/>
</dbReference>
<protein>
    <submittedName>
        <fullName evidence="3">General transcriptional corepressor trfa-like isoform x1 protein</fullName>
    </submittedName>
</protein>
<dbReference type="Pfam" id="PF15018">
    <property type="entry name" value="InaF-motif"/>
    <property type="match status" value="1"/>
</dbReference>
<feature type="region of interest" description="Disordered" evidence="1">
    <location>
        <begin position="21"/>
        <end position="89"/>
    </location>
</feature>
<keyword evidence="2" id="KW-0472">Membrane</keyword>
<dbReference type="OrthoDB" id="8113027at2759"/>
<proteinExistence type="predicted"/>
<feature type="region of interest" description="Disordered" evidence="1">
    <location>
        <begin position="381"/>
        <end position="401"/>
    </location>
</feature>
<evidence type="ECO:0000256" key="1">
    <source>
        <dbReference type="SAM" id="MobiDB-lite"/>
    </source>
</evidence>